<feature type="domain" description="Amine oxidase" evidence="5">
    <location>
        <begin position="18"/>
        <end position="449"/>
    </location>
</feature>
<feature type="binding site" evidence="4">
    <location>
        <position position="425"/>
    </location>
    <ligand>
        <name>FAD</name>
        <dbReference type="ChEBI" id="CHEBI:57692"/>
    </ligand>
</feature>
<dbReference type="InterPro" id="IPR002937">
    <property type="entry name" value="Amino_oxidase"/>
</dbReference>
<dbReference type="PRINTS" id="PR00757">
    <property type="entry name" value="AMINEOXDASEF"/>
</dbReference>
<comment type="similarity">
    <text evidence="2">Belongs to the flavin monoamine oxidase family.</text>
</comment>
<organism evidence="6 7">
    <name type="scientific">Spirosoma foliorum</name>
    <dbReference type="NCBI Taxonomy" id="2710596"/>
    <lineage>
        <taxon>Bacteria</taxon>
        <taxon>Pseudomonadati</taxon>
        <taxon>Bacteroidota</taxon>
        <taxon>Cytophagia</taxon>
        <taxon>Cytophagales</taxon>
        <taxon>Cytophagaceae</taxon>
        <taxon>Spirosoma</taxon>
    </lineage>
</organism>
<feature type="binding site" evidence="4">
    <location>
        <position position="342"/>
    </location>
    <ligand>
        <name>substrate</name>
    </ligand>
</feature>
<evidence type="ECO:0000256" key="1">
    <source>
        <dbReference type="ARBA" id="ARBA00001974"/>
    </source>
</evidence>
<dbReference type="PANTHER" id="PTHR43563">
    <property type="entry name" value="AMINE OXIDASE"/>
    <property type="match status" value="1"/>
</dbReference>
<dbReference type="InterPro" id="IPR001613">
    <property type="entry name" value="Flavin_amine_oxidase"/>
</dbReference>
<protein>
    <submittedName>
        <fullName evidence="6">Flavin monoamine oxidase family protein</fullName>
    </submittedName>
</protein>
<dbReference type="Pfam" id="PF01593">
    <property type="entry name" value="Amino_oxidase"/>
    <property type="match status" value="1"/>
</dbReference>
<dbReference type="Gene3D" id="3.90.660.10">
    <property type="match status" value="1"/>
</dbReference>
<reference evidence="6 7" key="1">
    <citation type="submission" date="2020-07" db="EMBL/GenBank/DDBJ databases">
        <title>Spirosoma foliorum sp. nov., isolated from the leaves on the Nejang mountain Korea, Republic of.</title>
        <authorList>
            <person name="Ho H."/>
            <person name="Lee Y.-J."/>
            <person name="Nurcahyanto D.-A."/>
            <person name="Kim S.-G."/>
        </authorList>
    </citation>
    <scope>NUCLEOTIDE SEQUENCE [LARGE SCALE GENOMIC DNA]</scope>
    <source>
        <strain evidence="6 7">PL0136</strain>
    </source>
</reference>
<comment type="cofactor">
    <cofactor evidence="1">
        <name>FAD</name>
        <dbReference type="ChEBI" id="CHEBI:57692"/>
    </cofactor>
</comment>
<evidence type="ECO:0000313" key="6">
    <source>
        <dbReference type="EMBL" id="QMW02114.1"/>
    </source>
</evidence>
<dbReference type="InterPro" id="IPR050703">
    <property type="entry name" value="Flavin_MAO"/>
</dbReference>
<dbReference type="InterPro" id="IPR036188">
    <property type="entry name" value="FAD/NAD-bd_sf"/>
</dbReference>
<accession>A0A7G5GTC2</accession>
<gene>
    <name evidence="6" type="ORF">H3H32_29955</name>
</gene>
<dbReference type="Gene3D" id="3.50.50.60">
    <property type="entry name" value="FAD/NAD(P)-binding domain"/>
    <property type="match status" value="1"/>
</dbReference>
<keyword evidence="3" id="KW-0560">Oxidoreductase</keyword>
<feature type="binding site" evidence="4">
    <location>
        <position position="237"/>
    </location>
    <ligand>
        <name>FAD</name>
        <dbReference type="ChEBI" id="CHEBI:57692"/>
    </ligand>
</feature>
<evidence type="ECO:0000313" key="7">
    <source>
        <dbReference type="Proteomes" id="UP000515369"/>
    </source>
</evidence>
<evidence type="ECO:0000256" key="4">
    <source>
        <dbReference type="PIRSR" id="PIRSR601613-1"/>
    </source>
</evidence>
<dbReference type="PANTHER" id="PTHR43563:SF1">
    <property type="entry name" value="AMINE OXIDASE [FLAVIN-CONTAINING] B"/>
    <property type="match status" value="1"/>
</dbReference>
<sequence length="453" mass="50294">MPEATSPYDVLVIGAGYAGLTAMHELKKAGKNVLLLEARERVGGRVWTKRFDDGSYVDLGGAWVGPTQDRLYALTNEFGVDTFKTYDEGKSTQFFRGQVKRYKGLIPPLPVGALLSLDAAIKKMNKLSKTVNLAEPWATPKASKWDSMTLATWMNQQMSFDVARQFFKIAAEAIWAADPAEISMLHALFYTKSGRDLDTLMNIKNGAQEERFVGGAQTIANRMAATFSDQLIFNSPVKAIVQTGDLVSVVTDRQTYQAQRVIVTVPPILQNRIDFQPLLPAQRAQLIQRMPMGSVWKCYAIYDKPFWRNQGLNGLAATPDGHITVTFDNSPKDGSQGVMMGFVLGNQAKEFSGLSDEDRKLSALHSFATFFGQEALKPIRYLDHSFMDEEWSRGCYAGLMGPGVWTTLGPSLRQPIGRIHWAGTETSDIWNGYIDGAVRSGERAAKEIMMYDV</sequence>
<evidence type="ECO:0000259" key="5">
    <source>
        <dbReference type="Pfam" id="PF01593"/>
    </source>
</evidence>
<dbReference type="GO" id="GO:0016491">
    <property type="term" value="F:oxidoreductase activity"/>
    <property type="evidence" value="ECO:0007669"/>
    <property type="project" value="UniProtKB-KW"/>
</dbReference>
<dbReference type="Proteomes" id="UP000515369">
    <property type="component" value="Chromosome"/>
</dbReference>
<dbReference type="Gene3D" id="1.10.405.10">
    <property type="entry name" value="Guanine Nucleotide Dissociation Inhibitor, domain 1"/>
    <property type="match status" value="1"/>
</dbReference>
<evidence type="ECO:0000256" key="3">
    <source>
        <dbReference type="ARBA" id="ARBA00023002"/>
    </source>
</evidence>
<dbReference type="SUPFAM" id="SSF54373">
    <property type="entry name" value="FAD-linked reductases, C-terminal domain"/>
    <property type="match status" value="1"/>
</dbReference>
<feature type="binding site" evidence="4">
    <location>
        <begin position="37"/>
        <end position="38"/>
    </location>
    <ligand>
        <name>FAD</name>
        <dbReference type="ChEBI" id="CHEBI:57692"/>
    </ligand>
</feature>
<dbReference type="EMBL" id="CP059732">
    <property type="protein sequence ID" value="QMW02114.1"/>
    <property type="molecule type" value="Genomic_DNA"/>
</dbReference>
<dbReference type="AlphaFoldDB" id="A0A7G5GTC2"/>
<name>A0A7G5GTC2_9BACT</name>
<evidence type="ECO:0000256" key="2">
    <source>
        <dbReference type="ARBA" id="ARBA00005995"/>
    </source>
</evidence>
<dbReference type="RefSeq" id="WP_182459387.1">
    <property type="nucleotide sequence ID" value="NZ_CP059732.1"/>
</dbReference>
<dbReference type="KEGG" id="sfol:H3H32_29955"/>
<proteinExistence type="inferred from homology"/>
<keyword evidence="7" id="KW-1185">Reference proteome</keyword>
<dbReference type="SUPFAM" id="SSF51905">
    <property type="entry name" value="FAD/NAD(P)-binding domain"/>
    <property type="match status" value="1"/>
</dbReference>